<feature type="chain" id="PRO_5021379142" evidence="1">
    <location>
        <begin position="19"/>
        <end position="906"/>
    </location>
</feature>
<dbReference type="NCBIfam" id="TIGR04131">
    <property type="entry name" value="Bac_Flav_CTERM"/>
    <property type="match status" value="1"/>
</dbReference>
<evidence type="ECO:0000313" key="3">
    <source>
        <dbReference type="EMBL" id="TGD82513.1"/>
    </source>
</evidence>
<dbReference type="Proteomes" id="UP000298284">
    <property type="component" value="Unassembled WGS sequence"/>
</dbReference>
<keyword evidence="4" id="KW-1185">Reference proteome</keyword>
<feature type="signal peptide" evidence="1">
    <location>
        <begin position="1"/>
        <end position="18"/>
    </location>
</feature>
<evidence type="ECO:0000256" key="1">
    <source>
        <dbReference type="SAM" id="SignalP"/>
    </source>
</evidence>
<sequence length="906" mass="99022">MKLLFTLLLTLCATIALAQQESAIWYLGNGVKLDFTASPPAVSGTGGLGNSPQATYATAQGKLVLYANTQGIFNGSGQLLRDGAWNSFPAYAWHDIIIVPKPGSSSIYYIFYVGYPPNAALSLCLATVDMAADQGKGAVLEKDRILRAGGENILASSQCADGSYWVVGQVDNYEDDLLSYRITAAGISEPVVSKPVSSRGSWAYKFSPRGDKMAFSYDEFHIGNNVILKTCIVDFDQTTGRISNPIHLNEVDVVDTEFSADGKKLYIAHPNSLIQYDLNSYNLSSILNSRQVIPTASTRFLALQLALNEQIYVLQRNTDPLPINSPIGQPIGSAIMGTIRFPERAGLACEFEQNALFLTANPFPKLPIFPTNLLYSPPVRPDAGPDQRVCGSQTVQLGGKSQPAYTYTWSPATFLDNPNSPNPTFRYTGSTLTGPTEFTYTVALNDGTCTRKDNVTITVAPGIEAPTIRGSRSVCPGVTAVDYQVPPVPNATYRWTVVGGQVVSGQGTAAIKINWGASRPDATVTLTAQNQFGCSSTASTFSVRINPVLKTETPNGPPTVCLNQKDGVAYEVINTNGSIYTWAAQGGTIKQGQGTNRVIVDWSGLGQHSIWIREKSTTVDTVCYGASDTLRVNVFRDPTTISLTAVSVGPSSDNEATVSWSLSQPLASTQRITVLRRTAGASAWQEVAQVPATPASYTDKGVAADDYNYEYQLRTRNNCDEPLETTLHRTIRLAGVARPIDDKLDLAWNAYTGWPAADTRYELWRKVDKEEAYTLLRPLGSGNFSLTDLDALVGFEHHYKIKASSTTSGLVVWSNELDLTFEHPLVISNIFTPNGDHHNDTFRIPKLELYPENELTVFNRYGKQVFHQKNYTGNWSGSDLTNGVYYYQLFLKRLNTYHKGWVQIAK</sequence>
<comment type="caution">
    <text evidence="3">The sequence shown here is derived from an EMBL/GenBank/DDBJ whole genome shotgun (WGS) entry which is preliminary data.</text>
</comment>
<protein>
    <submittedName>
        <fullName evidence="3">Gliding motility-associated C-terminal domain-containing protein</fullName>
    </submittedName>
</protein>
<organism evidence="3 4">
    <name type="scientific">Hymenobacter wooponensis</name>
    <dbReference type="NCBI Taxonomy" id="1525360"/>
    <lineage>
        <taxon>Bacteria</taxon>
        <taxon>Pseudomonadati</taxon>
        <taxon>Bacteroidota</taxon>
        <taxon>Cytophagia</taxon>
        <taxon>Cytophagales</taxon>
        <taxon>Hymenobacteraceae</taxon>
        <taxon>Hymenobacter</taxon>
    </lineage>
</organism>
<dbReference type="InterPro" id="IPR045829">
    <property type="entry name" value="PKD_6"/>
</dbReference>
<name>A0A4Z0MRR4_9BACT</name>
<dbReference type="Pfam" id="PF19408">
    <property type="entry name" value="PKD_6"/>
    <property type="match status" value="2"/>
</dbReference>
<gene>
    <name evidence="3" type="ORF">EU557_01625</name>
</gene>
<feature type="domain" description="PKD-like" evidence="2">
    <location>
        <begin position="554"/>
        <end position="604"/>
    </location>
</feature>
<dbReference type="OrthoDB" id="9765926at2"/>
<accession>A0A4Z0MRR4</accession>
<dbReference type="InterPro" id="IPR026341">
    <property type="entry name" value="T9SS_type_B"/>
</dbReference>
<keyword evidence="1" id="KW-0732">Signal</keyword>
<dbReference type="InterPro" id="IPR013783">
    <property type="entry name" value="Ig-like_fold"/>
</dbReference>
<feature type="domain" description="PKD-like" evidence="2">
    <location>
        <begin position="465"/>
        <end position="540"/>
    </location>
</feature>
<dbReference type="SUPFAM" id="SSF82171">
    <property type="entry name" value="DPP6 N-terminal domain-like"/>
    <property type="match status" value="1"/>
</dbReference>
<evidence type="ECO:0000259" key="2">
    <source>
        <dbReference type="Pfam" id="PF19408"/>
    </source>
</evidence>
<evidence type="ECO:0000313" key="4">
    <source>
        <dbReference type="Proteomes" id="UP000298284"/>
    </source>
</evidence>
<proteinExistence type="predicted"/>
<dbReference type="Gene3D" id="2.60.40.10">
    <property type="entry name" value="Immunoglobulins"/>
    <property type="match status" value="2"/>
</dbReference>
<dbReference type="Pfam" id="PF13585">
    <property type="entry name" value="CHU_C"/>
    <property type="match status" value="1"/>
</dbReference>
<reference evidence="3 4" key="1">
    <citation type="submission" date="2019-04" db="EMBL/GenBank/DDBJ databases">
        <authorList>
            <person name="Feng G."/>
            <person name="Zhang J."/>
            <person name="Zhu H."/>
        </authorList>
    </citation>
    <scope>NUCLEOTIDE SEQUENCE [LARGE SCALE GENOMIC DNA]</scope>
    <source>
        <strain evidence="3 4">JCM 19491</strain>
    </source>
</reference>
<dbReference type="EMBL" id="SRKZ01000001">
    <property type="protein sequence ID" value="TGD82513.1"/>
    <property type="molecule type" value="Genomic_DNA"/>
</dbReference>
<dbReference type="AlphaFoldDB" id="A0A4Z0MRR4"/>